<dbReference type="Gene3D" id="3.50.50.60">
    <property type="entry name" value="FAD/NAD(P)-binding domain"/>
    <property type="match status" value="2"/>
</dbReference>
<dbReference type="PANTHER" id="PTHR43557">
    <property type="entry name" value="APOPTOSIS-INDUCING FACTOR 1"/>
    <property type="match status" value="1"/>
</dbReference>
<evidence type="ECO:0000256" key="9">
    <source>
        <dbReference type="ARBA" id="ARBA00023014"/>
    </source>
</evidence>
<comment type="cofactor">
    <cofactor evidence="1">
        <name>FAD</name>
        <dbReference type="ChEBI" id="CHEBI:57692"/>
    </cofactor>
</comment>
<evidence type="ECO:0000313" key="11">
    <source>
        <dbReference type="EMBL" id="KAJ5376300.1"/>
    </source>
</evidence>
<dbReference type="InterPro" id="IPR036188">
    <property type="entry name" value="FAD/NAD-bd_sf"/>
</dbReference>
<keyword evidence="9" id="KW-0411">Iron-sulfur</keyword>
<dbReference type="GO" id="GO:0016651">
    <property type="term" value="F:oxidoreductase activity, acting on NAD(P)H"/>
    <property type="evidence" value="ECO:0007669"/>
    <property type="project" value="TreeGrafter"/>
</dbReference>
<keyword evidence="8" id="KW-0408">Iron</keyword>
<evidence type="ECO:0000256" key="2">
    <source>
        <dbReference type="ARBA" id="ARBA00006442"/>
    </source>
</evidence>
<dbReference type="GeneID" id="81376803"/>
<keyword evidence="5" id="KW-0479">Metal-binding</keyword>
<keyword evidence="6" id="KW-0274">FAD</keyword>
<dbReference type="SUPFAM" id="SSF55424">
    <property type="entry name" value="FAD/NAD-linked reductases, dimerisation (C-terminal) domain"/>
    <property type="match status" value="1"/>
</dbReference>
<dbReference type="RefSeq" id="XP_056481330.1">
    <property type="nucleotide sequence ID" value="XM_056637823.1"/>
</dbReference>
<comment type="similarity">
    <text evidence="2">Belongs to the FAD-dependent oxidoreductase family.</text>
</comment>
<dbReference type="InterPro" id="IPR017941">
    <property type="entry name" value="Rieske_2Fe-2S"/>
</dbReference>
<evidence type="ECO:0000256" key="3">
    <source>
        <dbReference type="ARBA" id="ARBA00022630"/>
    </source>
</evidence>
<dbReference type="EMBL" id="JAPZBU010000012">
    <property type="protein sequence ID" value="KAJ5376300.1"/>
    <property type="molecule type" value="Genomic_DNA"/>
</dbReference>
<feature type="domain" description="Rieske" evidence="10">
    <location>
        <begin position="16"/>
        <end position="100"/>
    </location>
</feature>
<dbReference type="Pfam" id="PF07992">
    <property type="entry name" value="Pyr_redox_2"/>
    <property type="match status" value="1"/>
</dbReference>
<dbReference type="Pfam" id="PF00355">
    <property type="entry name" value="Rieske"/>
    <property type="match status" value="1"/>
</dbReference>
<dbReference type="GO" id="GO:0005737">
    <property type="term" value="C:cytoplasm"/>
    <property type="evidence" value="ECO:0007669"/>
    <property type="project" value="TreeGrafter"/>
</dbReference>
<dbReference type="InterPro" id="IPR050446">
    <property type="entry name" value="FAD-oxidoreductase/Apoptosis"/>
</dbReference>
<comment type="caution">
    <text evidence="11">The sequence shown here is derived from an EMBL/GenBank/DDBJ whole genome shotgun (WGS) entry which is preliminary data.</text>
</comment>
<evidence type="ECO:0000256" key="1">
    <source>
        <dbReference type="ARBA" id="ARBA00001974"/>
    </source>
</evidence>
<proteinExistence type="inferred from homology"/>
<evidence type="ECO:0000313" key="12">
    <source>
        <dbReference type="Proteomes" id="UP001147747"/>
    </source>
</evidence>
<gene>
    <name evidence="11" type="ORF">N7509_013186</name>
</gene>
<reference evidence="11" key="2">
    <citation type="journal article" date="2023" name="IMA Fungus">
        <title>Comparative genomic study of the Penicillium genus elucidates a diverse pangenome and 15 lateral gene transfer events.</title>
        <authorList>
            <person name="Petersen C."/>
            <person name="Sorensen T."/>
            <person name="Nielsen M.R."/>
            <person name="Sondergaard T.E."/>
            <person name="Sorensen J.L."/>
            <person name="Fitzpatrick D.A."/>
            <person name="Frisvad J.C."/>
            <person name="Nielsen K.L."/>
        </authorList>
    </citation>
    <scope>NUCLEOTIDE SEQUENCE</scope>
    <source>
        <strain evidence="11">IBT 29677</strain>
    </source>
</reference>
<protein>
    <submittedName>
        <fullName evidence="11">Apoptosis-inducing factor 1</fullName>
    </submittedName>
</protein>
<evidence type="ECO:0000256" key="4">
    <source>
        <dbReference type="ARBA" id="ARBA00022714"/>
    </source>
</evidence>
<dbReference type="SUPFAM" id="SSF50022">
    <property type="entry name" value="ISP domain"/>
    <property type="match status" value="1"/>
</dbReference>
<dbReference type="GO" id="GO:0051537">
    <property type="term" value="F:2 iron, 2 sulfur cluster binding"/>
    <property type="evidence" value="ECO:0007669"/>
    <property type="project" value="UniProtKB-KW"/>
</dbReference>
<dbReference type="OrthoDB" id="6029at2759"/>
<evidence type="ECO:0000256" key="5">
    <source>
        <dbReference type="ARBA" id="ARBA00022723"/>
    </source>
</evidence>
<dbReference type="InterPro" id="IPR016156">
    <property type="entry name" value="FAD/NAD-linked_Rdtase_dimer_sf"/>
</dbReference>
<dbReference type="PRINTS" id="PR00368">
    <property type="entry name" value="FADPNR"/>
</dbReference>
<dbReference type="Gene3D" id="2.102.10.10">
    <property type="entry name" value="Rieske [2Fe-2S] iron-sulphur domain"/>
    <property type="match status" value="1"/>
</dbReference>
<keyword evidence="7" id="KW-0560">Oxidoreductase</keyword>
<reference evidence="11" key="1">
    <citation type="submission" date="2022-12" db="EMBL/GenBank/DDBJ databases">
        <authorList>
            <person name="Petersen C."/>
        </authorList>
    </citation>
    <scope>NUCLEOTIDE SEQUENCE</scope>
    <source>
        <strain evidence="11">IBT 29677</strain>
    </source>
</reference>
<evidence type="ECO:0000259" key="10">
    <source>
        <dbReference type="PROSITE" id="PS51296"/>
    </source>
</evidence>
<dbReference type="InterPro" id="IPR036922">
    <property type="entry name" value="Rieske_2Fe-2S_sf"/>
</dbReference>
<dbReference type="PROSITE" id="PS51296">
    <property type="entry name" value="RIESKE"/>
    <property type="match status" value="1"/>
</dbReference>
<keyword evidence="4" id="KW-0001">2Fe-2S</keyword>
<evidence type="ECO:0000256" key="6">
    <source>
        <dbReference type="ARBA" id="ARBA00022827"/>
    </source>
</evidence>
<dbReference type="GO" id="GO:0046872">
    <property type="term" value="F:metal ion binding"/>
    <property type="evidence" value="ECO:0007669"/>
    <property type="project" value="UniProtKB-KW"/>
</dbReference>
<dbReference type="InterPro" id="IPR023753">
    <property type="entry name" value="FAD/NAD-binding_dom"/>
</dbReference>
<dbReference type="Proteomes" id="UP001147747">
    <property type="component" value="Unassembled WGS sequence"/>
</dbReference>
<organism evidence="11 12">
    <name type="scientific">Penicillium cosmopolitanum</name>
    <dbReference type="NCBI Taxonomy" id="1131564"/>
    <lineage>
        <taxon>Eukaryota</taxon>
        <taxon>Fungi</taxon>
        <taxon>Dikarya</taxon>
        <taxon>Ascomycota</taxon>
        <taxon>Pezizomycotina</taxon>
        <taxon>Eurotiomycetes</taxon>
        <taxon>Eurotiomycetidae</taxon>
        <taxon>Eurotiales</taxon>
        <taxon>Aspergillaceae</taxon>
        <taxon>Penicillium</taxon>
    </lineage>
</organism>
<dbReference type="Gene3D" id="3.30.390.30">
    <property type="match status" value="1"/>
</dbReference>
<evidence type="ECO:0000256" key="8">
    <source>
        <dbReference type="ARBA" id="ARBA00023004"/>
    </source>
</evidence>
<accession>A0A9W9VE90</accession>
<dbReference type="AlphaFoldDB" id="A0A9W9VE90"/>
<keyword evidence="12" id="KW-1185">Reference proteome</keyword>
<dbReference type="SUPFAM" id="SSF51905">
    <property type="entry name" value="FAD/NAD(P)-binding domain"/>
    <property type="match status" value="2"/>
</dbReference>
<dbReference type="PANTHER" id="PTHR43557:SF2">
    <property type="entry name" value="RIESKE DOMAIN-CONTAINING PROTEIN-RELATED"/>
    <property type="match status" value="1"/>
</dbReference>
<name>A0A9W9VE90_9EURO</name>
<keyword evidence="3" id="KW-0285">Flavoprotein</keyword>
<evidence type="ECO:0000256" key="7">
    <source>
        <dbReference type="ARBA" id="ARBA00023002"/>
    </source>
</evidence>
<dbReference type="PRINTS" id="PR00411">
    <property type="entry name" value="PNDRDTASEI"/>
</dbReference>
<sequence>MTYLKLKIPSLNDISIHDKLEVDVEGIEDGKVLLVKSENGTVHALSPRCTHYGAPLKGGVLEGERLTSCFNITTGDVEDAPALNALNKYEILEKSDGIYIQAEESDIKSGHRNPVSKCTVSSDERVLVVGGGSATIGLTQSLRENKYTGKITILTKEPTTQIIDRPKLSKALIADPSKILLRPKEWYKDAGIEILSQEVTSVDFDNKSVSTASGERYSYTKLVLATGGVPRRLPLPGFEDDVKNIYTLRNVDDVKSILDGIANINTSSGSGNDGKKQIVVIGSSFIGMEVGNALATQDQNHAVTIIGMESAPMERVMGAEVGRIFQKNLEKSGIRFILGASVEKASASSGSGSGSNVSAVHLKDGSVIPADIVILGVGVRPATDFLKGNQAIQLEGDGSIRTDENFAVQGLDSVFALGDIATFPYTGPGGGGSHTRIEHWNVAQNSGRSVARSISHAAGSGKLKPKKFIPIFWSALGGQMRYAGNTVNGYDDIFISGEPENGKFVAYYFKGEIVVAVATMGVDPVMVKVAALMRVGRMIGKKDVISGVDVLGV</sequence>